<keyword evidence="8" id="KW-0449">Lipoprotein</keyword>
<dbReference type="EMBL" id="FOCP01000007">
    <property type="protein sequence ID" value="SEN07210.1"/>
    <property type="molecule type" value="Genomic_DNA"/>
</dbReference>
<dbReference type="InterPro" id="IPR038765">
    <property type="entry name" value="Papain-like_cys_pep_sf"/>
</dbReference>
<dbReference type="RefSeq" id="WP_090629905.1">
    <property type="nucleotide sequence ID" value="NZ_FOCP01000007.1"/>
</dbReference>
<proteinExistence type="inferred from homology"/>
<keyword evidence="6" id="KW-0812">Transmembrane</keyword>
<dbReference type="InterPro" id="IPR052062">
    <property type="entry name" value="Murein_DD/LD_carboxypeptidase"/>
</dbReference>
<name>A0A1H8DIY4_9PROT</name>
<evidence type="ECO:0000256" key="5">
    <source>
        <dbReference type="ARBA" id="ARBA00022807"/>
    </source>
</evidence>
<reference evidence="8 9" key="1">
    <citation type="submission" date="2016-10" db="EMBL/GenBank/DDBJ databases">
        <authorList>
            <person name="de Groot N.N."/>
        </authorList>
    </citation>
    <scope>NUCLEOTIDE SEQUENCE [LARGE SCALE GENOMIC DNA]</scope>
    <source>
        <strain evidence="8 9">Nm22</strain>
    </source>
</reference>
<protein>
    <submittedName>
        <fullName evidence="8">Lipoprotein Spr/probable lipoprotein NlpC</fullName>
    </submittedName>
</protein>
<dbReference type="InterPro" id="IPR000064">
    <property type="entry name" value="NLP_P60_dom"/>
</dbReference>
<evidence type="ECO:0000256" key="4">
    <source>
        <dbReference type="ARBA" id="ARBA00022801"/>
    </source>
</evidence>
<sequence length="174" mass="20124">MYYQNTKRFTKNTYIFCIYFILILTASGCSTLSEKQAGSPYQLKSGTIEQSPIKSVINKLYHQHQEWAGVRYRLGGINKNGIDCSGFVYLTYKSKMGIHLPRTTRQQSKMGKVIQKHELNAGDLVFFRTGPTSKHVGIYIEKNKFLHVSQKKGVTISRLDNVYWRAKYWKSVRV</sequence>
<organism evidence="8 9">
    <name type="scientific">Nitrosomonas marina</name>
    <dbReference type="NCBI Taxonomy" id="917"/>
    <lineage>
        <taxon>Bacteria</taxon>
        <taxon>Pseudomonadati</taxon>
        <taxon>Pseudomonadota</taxon>
        <taxon>Betaproteobacteria</taxon>
        <taxon>Nitrosomonadales</taxon>
        <taxon>Nitrosomonadaceae</taxon>
        <taxon>Nitrosomonas</taxon>
    </lineage>
</organism>
<dbReference type="GO" id="GO:0006508">
    <property type="term" value="P:proteolysis"/>
    <property type="evidence" value="ECO:0007669"/>
    <property type="project" value="UniProtKB-KW"/>
</dbReference>
<dbReference type="PANTHER" id="PTHR47360">
    <property type="entry name" value="MUREIN DD-ENDOPEPTIDASE MEPS/MUREIN LD-CARBOXYPEPTIDASE"/>
    <property type="match status" value="1"/>
</dbReference>
<accession>A0A1H8DIY4</accession>
<evidence type="ECO:0000313" key="8">
    <source>
        <dbReference type="EMBL" id="SEN07210.1"/>
    </source>
</evidence>
<evidence type="ECO:0000256" key="2">
    <source>
        <dbReference type="ARBA" id="ARBA00022670"/>
    </source>
</evidence>
<feature type="domain" description="NlpC/P60" evidence="7">
    <location>
        <begin position="54"/>
        <end position="174"/>
    </location>
</feature>
<evidence type="ECO:0000256" key="6">
    <source>
        <dbReference type="SAM" id="Phobius"/>
    </source>
</evidence>
<comment type="similarity">
    <text evidence="1">Belongs to the peptidase C40 family.</text>
</comment>
<dbReference type="STRING" id="917.SAMN05216326_10110"/>
<dbReference type="Pfam" id="PF00877">
    <property type="entry name" value="NLPC_P60"/>
    <property type="match status" value="1"/>
</dbReference>
<dbReference type="Gene3D" id="3.90.1720.10">
    <property type="entry name" value="endopeptidase domain like (from Nostoc punctiforme)"/>
    <property type="match status" value="1"/>
</dbReference>
<evidence type="ECO:0000256" key="1">
    <source>
        <dbReference type="ARBA" id="ARBA00007074"/>
    </source>
</evidence>
<keyword evidence="6" id="KW-1133">Transmembrane helix</keyword>
<evidence type="ECO:0000313" key="9">
    <source>
        <dbReference type="Proteomes" id="UP000199459"/>
    </source>
</evidence>
<keyword evidence="3" id="KW-0732">Signal</keyword>
<keyword evidence="4" id="KW-0378">Hydrolase</keyword>
<dbReference type="AlphaFoldDB" id="A0A1H8DIY4"/>
<gene>
    <name evidence="8" type="ORF">SAMN05216325_10736</name>
</gene>
<dbReference type="SUPFAM" id="SSF54001">
    <property type="entry name" value="Cysteine proteinases"/>
    <property type="match status" value="1"/>
</dbReference>
<keyword evidence="5" id="KW-0788">Thiol protease</keyword>
<dbReference type="OrthoDB" id="9807055at2"/>
<dbReference type="Proteomes" id="UP000199459">
    <property type="component" value="Unassembled WGS sequence"/>
</dbReference>
<feature type="transmembrane region" description="Helical" evidence="6">
    <location>
        <begin position="12"/>
        <end position="33"/>
    </location>
</feature>
<dbReference type="GO" id="GO:0008234">
    <property type="term" value="F:cysteine-type peptidase activity"/>
    <property type="evidence" value="ECO:0007669"/>
    <property type="project" value="UniProtKB-KW"/>
</dbReference>
<keyword evidence="6" id="KW-0472">Membrane</keyword>
<keyword evidence="2" id="KW-0645">Protease</keyword>
<dbReference type="PANTHER" id="PTHR47360:SF1">
    <property type="entry name" value="ENDOPEPTIDASE NLPC-RELATED"/>
    <property type="match status" value="1"/>
</dbReference>
<evidence type="ECO:0000256" key="3">
    <source>
        <dbReference type="ARBA" id="ARBA00022729"/>
    </source>
</evidence>
<evidence type="ECO:0000259" key="7">
    <source>
        <dbReference type="PROSITE" id="PS51935"/>
    </source>
</evidence>
<dbReference type="PROSITE" id="PS51257">
    <property type="entry name" value="PROKAR_LIPOPROTEIN"/>
    <property type="match status" value="1"/>
</dbReference>
<dbReference type="PROSITE" id="PS51935">
    <property type="entry name" value="NLPC_P60"/>
    <property type="match status" value="1"/>
</dbReference>